<feature type="region of interest" description="Disordered" evidence="1">
    <location>
        <begin position="30"/>
        <end position="132"/>
    </location>
</feature>
<comment type="caution">
    <text evidence="2">The sequence shown here is derived from an EMBL/GenBank/DDBJ whole genome shotgun (WGS) entry which is preliminary data.</text>
</comment>
<feature type="compositionally biased region" description="Basic and acidic residues" evidence="1">
    <location>
        <begin position="40"/>
        <end position="61"/>
    </location>
</feature>
<name>A0ABN8XLV1_RANTA</name>
<reference evidence="2" key="1">
    <citation type="submission" date="2023-04" db="EMBL/GenBank/DDBJ databases">
        <authorList>
            <consortium name="ELIXIR-Norway"/>
        </authorList>
    </citation>
    <scope>NUCLEOTIDE SEQUENCE [LARGE SCALE GENOMIC DNA]</scope>
</reference>
<evidence type="ECO:0000256" key="1">
    <source>
        <dbReference type="SAM" id="MobiDB-lite"/>
    </source>
</evidence>
<evidence type="ECO:0000313" key="3">
    <source>
        <dbReference type="Proteomes" id="UP001176941"/>
    </source>
</evidence>
<protein>
    <submittedName>
        <fullName evidence="2">Uncharacterized protein</fullName>
    </submittedName>
</protein>
<dbReference type="EMBL" id="CATKSN020000098">
    <property type="protein sequence ID" value="CAI9149061.1"/>
    <property type="molecule type" value="Genomic_DNA"/>
</dbReference>
<gene>
    <name evidence="2" type="ORF">MRATA1EN1_LOCUS30679</name>
</gene>
<evidence type="ECO:0000313" key="2">
    <source>
        <dbReference type="EMBL" id="CAI9149061.1"/>
    </source>
</evidence>
<proteinExistence type="predicted"/>
<accession>A0ABN8XLV1</accession>
<dbReference type="Proteomes" id="UP001176941">
    <property type="component" value="Unassembled WGS sequence"/>
</dbReference>
<organism evidence="2 3">
    <name type="scientific">Rangifer tarandus platyrhynchus</name>
    <name type="common">Svalbard reindeer</name>
    <dbReference type="NCBI Taxonomy" id="3082113"/>
    <lineage>
        <taxon>Eukaryota</taxon>
        <taxon>Metazoa</taxon>
        <taxon>Chordata</taxon>
        <taxon>Craniata</taxon>
        <taxon>Vertebrata</taxon>
        <taxon>Euteleostomi</taxon>
        <taxon>Mammalia</taxon>
        <taxon>Eutheria</taxon>
        <taxon>Laurasiatheria</taxon>
        <taxon>Artiodactyla</taxon>
        <taxon>Ruminantia</taxon>
        <taxon>Pecora</taxon>
        <taxon>Cervidae</taxon>
        <taxon>Odocoileinae</taxon>
        <taxon>Rangifer</taxon>
    </lineage>
</organism>
<feature type="compositionally biased region" description="Basic and acidic residues" evidence="1">
    <location>
        <begin position="84"/>
        <end position="96"/>
    </location>
</feature>
<sequence>MLVHRLPWRITPRYQLRHLSLLQQQQAAAAGAETRSGHWKNKEKAIAEESKKDEKGQEKKQKSGLLQKGRVAAAAHAGSRQRKKDGNIVERRRSTEIKAAQQQQQRRQATPRGADGATAATDTHAGRERKEEQQSPLFTEALWVQQSQLPLLLLLLLVLLLLLHYVSREERGVLQVVQLLLLEADQENCRLSYNTKQTYEHSRLGEVQQHRLPQKPLYGVRARCCLECYRSDDSKGSCGYFCSRHSSLSCCMHTSSCCYSCLSCCVSAYVALTPGGYHCCQSPAASSQPPAYDAASRPVAASTVVGGAAAAAAPAAAAPAASASSSQSPAHVASGPGGTASLADDAAGAASLAPVSPPQAASHTLPAADAAAINGRHYPALKRMRETINSLCDRFALLFYWLVAYREVGNRRMNTAVPADMSRQEKQNRSLRVHVYARSTRAGWTSVGFVAVWYERKSATVCKQLNNPLCTNAYYLVEHREKRASASACTAAEKCTWSPKHLIKISLISLSSLTQQKVLLCANSKPPEAVCP</sequence>
<feature type="compositionally biased region" description="Low complexity" evidence="1">
    <location>
        <begin position="99"/>
        <end position="123"/>
    </location>
</feature>
<keyword evidence="3" id="KW-1185">Reference proteome</keyword>